<protein>
    <recommendedName>
        <fullName evidence="1">Transposase DDE domain-containing protein</fullName>
    </recommendedName>
</protein>
<proteinExistence type="predicted"/>
<dbReference type="Pfam" id="PF13586">
    <property type="entry name" value="DDE_Tnp_1_2"/>
    <property type="match status" value="1"/>
</dbReference>
<evidence type="ECO:0000259" key="1">
    <source>
        <dbReference type="Pfam" id="PF13586"/>
    </source>
</evidence>
<comment type="caution">
    <text evidence="2">The sequence shown here is derived from an EMBL/GenBank/DDBJ whole genome shotgun (WGS) entry which is preliminary data.</text>
</comment>
<sequence>MILHCQFILQPVLRSDSQKGFTVLPRRWVVERTFAWLTQCRRLSRDYEVLPASSEAMIYLAMTRLMLRRLAP</sequence>
<dbReference type="InterPro" id="IPR025668">
    <property type="entry name" value="Tnp_DDE_dom"/>
</dbReference>
<keyword evidence="3" id="KW-1185">Reference proteome</keyword>
<feature type="domain" description="Transposase DDE" evidence="1">
    <location>
        <begin position="18"/>
        <end position="68"/>
    </location>
</feature>
<name>A0A2H3KUH4_9CHLR</name>
<evidence type="ECO:0000313" key="2">
    <source>
        <dbReference type="EMBL" id="PDV98974.1"/>
    </source>
</evidence>
<dbReference type="AlphaFoldDB" id="A0A2H3KUH4"/>
<reference evidence="2 3" key="1">
    <citation type="submission" date="2016-05" db="EMBL/GenBank/DDBJ databases">
        <authorList>
            <person name="Lavstsen T."/>
            <person name="Jespersen J.S."/>
        </authorList>
    </citation>
    <scope>NUCLEOTIDE SEQUENCE [LARGE SCALE GENOMIC DNA]</scope>
    <source>
        <strain evidence="2 3">B7-9</strain>
    </source>
</reference>
<evidence type="ECO:0000313" key="3">
    <source>
        <dbReference type="Proteomes" id="UP000220922"/>
    </source>
</evidence>
<gene>
    <name evidence="2" type="ORF">A9Q02_14075</name>
</gene>
<accession>A0A2H3KUH4</accession>
<dbReference type="PANTHER" id="PTHR30007">
    <property type="entry name" value="PHP DOMAIN PROTEIN"/>
    <property type="match status" value="1"/>
</dbReference>
<organism evidence="2 3">
    <name type="scientific">Candidatus Chloroploca asiatica</name>
    <dbReference type="NCBI Taxonomy" id="1506545"/>
    <lineage>
        <taxon>Bacteria</taxon>
        <taxon>Bacillati</taxon>
        <taxon>Chloroflexota</taxon>
        <taxon>Chloroflexia</taxon>
        <taxon>Chloroflexales</taxon>
        <taxon>Chloroflexineae</taxon>
        <taxon>Oscillochloridaceae</taxon>
        <taxon>Candidatus Chloroploca</taxon>
    </lineage>
</organism>
<dbReference type="Proteomes" id="UP000220922">
    <property type="component" value="Unassembled WGS sequence"/>
</dbReference>
<dbReference type="PANTHER" id="PTHR30007:SF0">
    <property type="entry name" value="TRANSPOSASE"/>
    <property type="match status" value="1"/>
</dbReference>
<dbReference type="EMBL" id="LYXE01000086">
    <property type="protein sequence ID" value="PDV98974.1"/>
    <property type="molecule type" value="Genomic_DNA"/>
</dbReference>